<evidence type="ECO:0000259" key="1">
    <source>
        <dbReference type="Pfam" id="PF13274"/>
    </source>
</evidence>
<feature type="domain" description="Antitoxin SocA-like Panacea" evidence="1">
    <location>
        <begin position="27"/>
        <end position="116"/>
    </location>
</feature>
<proteinExistence type="predicted"/>
<gene>
    <name evidence="2" type="ORF">PMH09_22240</name>
</gene>
<protein>
    <submittedName>
        <fullName evidence="2">DUF4065 domain-containing protein</fullName>
    </submittedName>
</protein>
<comment type="caution">
    <text evidence="2">The sequence shown here is derived from an EMBL/GenBank/DDBJ whole genome shotgun (WGS) entry which is preliminary data.</text>
</comment>
<keyword evidence="3" id="KW-1185">Reference proteome</keyword>
<sequence>MLSCFDIADYFIGLANETGSFVSNLKLQKLVYYAQAWYLALYDEPLFAEDFEAWIHGPVIPSLYQEYKSFGWKPIFKDVHPKLPTNIVQFLDEVAQEYFACNGYELERMTHFEDPWNWAREDLPPDEPSHEIIQKEWMWEYYGDRVQKV</sequence>
<dbReference type="EMBL" id="JAQOSQ010000062">
    <property type="protein sequence ID" value="MDJ1185903.1"/>
    <property type="molecule type" value="Genomic_DNA"/>
</dbReference>
<reference evidence="2 3" key="1">
    <citation type="submission" date="2023-01" db="EMBL/GenBank/DDBJ databases">
        <title>Novel diversity within Roseofilum (Cyanobacteria; Desertifilaceae) from marine benthic mats with descriptions of four novel species.</title>
        <authorList>
            <person name="Wang Y."/>
            <person name="Berthold D.E."/>
            <person name="Hu J."/>
            <person name="Lefler F.W."/>
            <person name="Laughinghouse H.D. IV."/>
        </authorList>
    </citation>
    <scope>NUCLEOTIDE SEQUENCE [LARGE SCALE GENOMIC DNA]</scope>
    <source>
        <strain evidence="2 3">BLCC-M143</strain>
    </source>
</reference>
<evidence type="ECO:0000313" key="3">
    <source>
        <dbReference type="Proteomes" id="UP001232992"/>
    </source>
</evidence>
<dbReference type="Pfam" id="PF13274">
    <property type="entry name" value="SocA_Panacea"/>
    <property type="match status" value="1"/>
</dbReference>
<dbReference type="Proteomes" id="UP001232992">
    <property type="component" value="Unassembled WGS sequence"/>
</dbReference>
<name>A0ABT7C501_9CYAN</name>
<dbReference type="InterPro" id="IPR025272">
    <property type="entry name" value="SocA_Panacea"/>
</dbReference>
<accession>A0ABT7C501</accession>
<organism evidence="2 3">
    <name type="scientific">Roseofilum casamattae BLCC-M143</name>
    <dbReference type="NCBI Taxonomy" id="3022442"/>
    <lineage>
        <taxon>Bacteria</taxon>
        <taxon>Bacillati</taxon>
        <taxon>Cyanobacteriota</taxon>
        <taxon>Cyanophyceae</taxon>
        <taxon>Desertifilales</taxon>
        <taxon>Desertifilaceae</taxon>
        <taxon>Roseofilum</taxon>
        <taxon>Roseofilum casamattae</taxon>
    </lineage>
</organism>
<evidence type="ECO:0000313" key="2">
    <source>
        <dbReference type="EMBL" id="MDJ1185903.1"/>
    </source>
</evidence>
<dbReference type="RefSeq" id="WP_283760538.1">
    <property type="nucleotide sequence ID" value="NZ_JAQOSQ010000062.1"/>
</dbReference>